<dbReference type="Proteomes" id="UP000193922">
    <property type="component" value="Unassembled WGS sequence"/>
</dbReference>
<dbReference type="InterPro" id="IPR012890">
    <property type="entry name" value="GCFC2-like"/>
</dbReference>
<dbReference type="EMBL" id="MCFD01000033">
    <property type="protein sequence ID" value="ORX65361.1"/>
    <property type="molecule type" value="Genomic_DNA"/>
</dbReference>
<protein>
    <submittedName>
        <fullName evidence="5">Uncharacterized protein</fullName>
    </submittedName>
</protein>
<evidence type="ECO:0000256" key="3">
    <source>
        <dbReference type="SAM" id="Coils"/>
    </source>
</evidence>
<keyword evidence="6" id="KW-1185">Reference proteome</keyword>
<dbReference type="Pfam" id="PF15458">
    <property type="entry name" value="NTR2"/>
    <property type="match status" value="1"/>
</dbReference>
<feature type="region of interest" description="Disordered" evidence="4">
    <location>
        <begin position="227"/>
        <end position="268"/>
    </location>
</feature>
<feature type="coiled-coil region" evidence="3">
    <location>
        <begin position="280"/>
        <end position="321"/>
    </location>
</feature>
<dbReference type="PANTHER" id="PTHR12214:SF0">
    <property type="entry name" value="LD29489P"/>
    <property type="match status" value="1"/>
</dbReference>
<feature type="compositionally biased region" description="Acidic residues" evidence="4">
    <location>
        <begin position="227"/>
        <end position="240"/>
    </location>
</feature>
<accession>A0A1Y1VVQ0</accession>
<dbReference type="GeneID" id="63799812"/>
<sequence length="333" mass="36691">MFGFKKSKGRRNIRKKDDSAFEDDGATADIVKRSAKPAAKPERTIGGSTGLNFSAEAAPTEPTPGKWNGSVVPDQDTSAADTRIPHSKDEGASIKSAVDEPERNPVKGQQAPYPFATDGIPDAQQILQAKILRRQRQAAGAYGLDGEFDEDDEGFGGRSNEPDYISLSDNLAGSRISGPGLDNPYDDDDDILGNVAAEDEDDAVIIDKKEREQYRESSRLAKEQLIEEAQEASEASDWENEQLRNAGITSTQASLKRHARSRPKDTGNFEFDDSYMNFLLGQEEDQLVIDEDRLKTLEKDIEQTTSALKDIADEMEAAQKQWEHFSTMAKSVV</sequence>
<name>A0A1Y1VVQ0_9FUNG</name>
<feature type="region of interest" description="Disordered" evidence="4">
    <location>
        <begin position="1"/>
        <end position="118"/>
    </location>
</feature>
<evidence type="ECO:0000313" key="6">
    <source>
        <dbReference type="Proteomes" id="UP000193922"/>
    </source>
</evidence>
<comment type="subcellular location">
    <subcellularLocation>
        <location evidence="1">Nucleus</location>
    </subcellularLocation>
</comment>
<keyword evidence="2" id="KW-0539">Nucleus</keyword>
<keyword evidence="3" id="KW-0175">Coiled coil</keyword>
<evidence type="ECO:0000256" key="1">
    <source>
        <dbReference type="ARBA" id="ARBA00004123"/>
    </source>
</evidence>
<dbReference type="GO" id="GO:0071008">
    <property type="term" value="C:U2-type post-mRNA release spliceosomal complex"/>
    <property type="evidence" value="ECO:0007669"/>
    <property type="project" value="InterPro"/>
</dbReference>
<comment type="caution">
    <text evidence="5">The sequence shown here is derived from an EMBL/GenBank/DDBJ whole genome shotgun (WGS) entry which is preliminary data.</text>
</comment>
<proteinExistence type="predicted"/>
<dbReference type="PANTHER" id="PTHR12214">
    <property type="entry name" value="GC-RICH SEQUENCE DNA-BINDING FACTOR"/>
    <property type="match status" value="1"/>
</dbReference>
<dbReference type="GO" id="GO:0003677">
    <property type="term" value="F:DNA binding"/>
    <property type="evidence" value="ECO:0007669"/>
    <property type="project" value="InterPro"/>
</dbReference>
<dbReference type="InterPro" id="IPR028211">
    <property type="entry name" value="Ntr2"/>
</dbReference>
<evidence type="ECO:0000256" key="2">
    <source>
        <dbReference type="ARBA" id="ARBA00023242"/>
    </source>
</evidence>
<dbReference type="AlphaFoldDB" id="A0A1Y1VVQ0"/>
<feature type="compositionally biased region" description="Basic and acidic residues" evidence="4">
    <location>
        <begin position="83"/>
        <end position="105"/>
    </location>
</feature>
<dbReference type="GO" id="GO:0000390">
    <property type="term" value="P:spliceosomal complex disassembly"/>
    <property type="evidence" value="ECO:0007669"/>
    <property type="project" value="InterPro"/>
</dbReference>
<gene>
    <name evidence="5" type="ORF">DL89DRAFT_116700</name>
</gene>
<evidence type="ECO:0000256" key="4">
    <source>
        <dbReference type="SAM" id="MobiDB-lite"/>
    </source>
</evidence>
<feature type="region of interest" description="Disordered" evidence="4">
    <location>
        <begin position="142"/>
        <end position="190"/>
    </location>
</feature>
<feature type="compositionally biased region" description="Basic residues" evidence="4">
    <location>
        <begin position="1"/>
        <end position="14"/>
    </location>
</feature>
<evidence type="ECO:0000313" key="5">
    <source>
        <dbReference type="EMBL" id="ORX65361.1"/>
    </source>
</evidence>
<reference evidence="5 6" key="1">
    <citation type="submission" date="2016-07" db="EMBL/GenBank/DDBJ databases">
        <title>Pervasive Adenine N6-methylation of Active Genes in Fungi.</title>
        <authorList>
            <consortium name="DOE Joint Genome Institute"/>
            <person name="Mondo S.J."/>
            <person name="Dannebaum R.O."/>
            <person name="Kuo R.C."/>
            <person name="Labutti K."/>
            <person name="Haridas S."/>
            <person name="Kuo A."/>
            <person name="Salamov A."/>
            <person name="Ahrendt S.R."/>
            <person name="Lipzen A."/>
            <person name="Sullivan W."/>
            <person name="Andreopoulos W.B."/>
            <person name="Clum A."/>
            <person name="Lindquist E."/>
            <person name="Daum C."/>
            <person name="Ramamoorthy G.K."/>
            <person name="Gryganskyi A."/>
            <person name="Culley D."/>
            <person name="Magnuson J.K."/>
            <person name="James T.Y."/>
            <person name="O'Malley M.A."/>
            <person name="Stajich J.E."/>
            <person name="Spatafora J.W."/>
            <person name="Visel A."/>
            <person name="Grigoriev I.V."/>
        </authorList>
    </citation>
    <scope>NUCLEOTIDE SEQUENCE [LARGE SCALE GENOMIC DNA]</scope>
    <source>
        <strain evidence="5 6">ATCC 12442</strain>
    </source>
</reference>
<organism evidence="5 6">
    <name type="scientific">Linderina pennispora</name>
    <dbReference type="NCBI Taxonomy" id="61395"/>
    <lineage>
        <taxon>Eukaryota</taxon>
        <taxon>Fungi</taxon>
        <taxon>Fungi incertae sedis</taxon>
        <taxon>Zoopagomycota</taxon>
        <taxon>Kickxellomycotina</taxon>
        <taxon>Kickxellomycetes</taxon>
        <taxon>Kickxellales</taxon>
        <taxon>Kickxellaceae</taxon>
        <taxon>Linderina</taxon>
    </lineage>
</organism>
<dbReference type="OrthoDB" id="5599645at2759"/>
<dbReference type="RefSeq" id="XP_040739601.1">
    <property type="nucleotide sequence ID" value="XM_040883164.1"/>
</dbReference>